<dbReference type="AlphaFoldDB" id="A0AAF3EIF9"/>
<dbReference type="GO" id="GO:0016236">
    <property type="term" value="P:macroautophagy"/>
    <property type="evidence" value="ECO:0007669"/>
    <property type="project" value="TreeGrafter"/>
</dbReference>
<evidence type="ECO:0000256" key="2">
    <source>
        <dbReference type="ARBA" id="ARBA00022448"/>
    </source>
</evidence>
<dbReference type="InterPro" id="IPR057780">
    <property type="entry name" value="Beta-prop_Vps41"/>
</dbReference>
<keyword evidence="4" id="KW-0862">Zinc</keyword>
<organism evidence="11 12">
    <name type="scientific">Mesorhabditis belari</name>
    <dbReference type="NCBI Taxonomy" id="2138241"/>
    <lineage>
        <taxon>Eukaryota</taxon>
        <taxon>Metazoa</taxon>
        <taxon>Ecdysozoa</taxon>
        <taxon>Nematoda</taxon>
        <taxon>Chromadorea</taxon>
        <taxon>Rhabditida</taxon>
        <taxon>Rhabditina</taxon>
        <taxon>Rhabditomorpha</taxon>
        <taxon>Rhabditoidea</taxon>
        <taxon>Rhabditidae</taxon>
        <taxon>Mesorhabditinae</taxon>
        <taxon>Mesorhabditis</taxon>
    </lineage>
</organism>
<keyword evidence="6" id="KW-0458">Lysosome</keyword>
<dbReference type="GO" id="GO:0009267">
    <property type="term" value="P:cellular response to starvation"/>
    <property type="evidence" value="ECO:0007669"/>
    <property type="project" value="TreeGrafter"/>
</dbReference>
<keyword evidence="5" id="KW-0653">Protein transport</keyword>
<protein>
    <recommendedName>
        <fullName evidence="10">RING-type domain-containing protein</fullName>
    </recommendedName>
</protein>
<dbReference type="InterPro" id="IPR013083">
    <property type="entry name" value="Znf_RING/FYVE/PHD"/>
</dbReference>
<dbReference type="InterPro" id="IPR045111">
    <property type="entry name" value="Vps41/Vps8"/>
</dbReference>
<dbReference type="SMART" id="SM00299">
    <property type="entry name" value="CLH"/>
    <property type="match status" value="1"/>
</dbReference>
<dbReference type="PROSITE" id="PS50236">
    <property type="entry name" value="CHCR"/>
    <property type="match status" value="1"/>
</dbReference>
<dbReference type="GO" id="GO:0034058">
    <property type="term" value="P:endosomal vesicle fusion"/>
    <property type="evidence" value="ECO:0007669"/>
    <property type="project" value="TreeGrafter"/>
</dbReference>
<dbReference type="Proteomes" id="UP000887575">
    <property type="component" value="Unassembled WGS sequence"/>
</dbReference>
<dbReference type="SUPFAM" id="SSF50978">
    <property type="entry name" value="WD40 repeat-like"/>
    <property type="match status" value="1"/>
</dbReference>
<evidence type="ECO:0000256" key="5">
    <source>
        <dbReference type="ARBA" id="ARBA00022927"/>
    </source>
</evidence>
<dbReference type="WBParaSite" id="MBELARI_LOCUS13738">
    <property type="protein sequence ID" value="MBELARI_LOCUS13738"/>
    <property type="gene ID" value="MBELARI_LOCUS13738"/>
</dbReference>
<dbReference type="Pfam" id="PF23411">
    <property type="entry name" value="Beta-prop_Vps41"/>
    <property type="match status" value="1"/>
</dbReference>
<keyword evidence="3 7" id="KW-0863">Zinc-finger</keyword>
<dbReference type="InterPro" id="IPR036322">
    <property type="entry name" value="WD40_repeat_dom_sf"/>
</dbReference>
<dbReference type="Pfam" id="PF23556">
    <property type="entry name" value="TPR_Vps41"/>
    <property type="match status" value="1"/>
</dbReference>
<evidence type="ECO:0000313" key="12">
    <source>
        <dbReference type="WBParaSite" id="MBELARI_LOCUS13738"/>
    </source>
</evidence>
<dbReference type="GO" id="GO:0030897">
    <property type="term" value="C:HOPS complex"/>
    <property type="evidence" value="ECO:0007669"/>
    <property type="project" value="TreeGrafter"/>
</dbReference>
<dbReference type="GO" id="GO:0005764">
    <property type="term" value="C:lysosome"/>
    <property type="evidence" value="ECO:0007669"/>
    <property type="project" value="UniProtKB-SubCell"/>
</dbReference>
<dbReference type="InterPro" id="IPR015943">
    <property type="entry name" value="WD40/YVTN_repeat-like_dom_sf"/>
</dbReference>
<evidence type="ECO:0000256" key="7">
    <source>
        <dbReference type="PROSITE-ProRule" id="PRU00175"/>
    </source>
</evidence>
<dbReference type="SUPFAM" id="SSF57850">
    <property type="entry name" value="RING/U-box"/>
    <property type="match status" value="1"/>
</dbReference>
<dbReference type="SMART" id="SM00184">
    <property type="entry name" value="RING"/>
    <property type="match status" value="1"/>
</dbReference>
<dbReference type="PANTHER" id="PTHR12616">
    <property type="entry name" value="VACUOLAR PROTEIN SORTING VPS41"/>
    <property type="match status" value="1"/>
</dbReference>
<keyword evidence="11" id="KW-1185">Reference proteome</keyword>
<feature type="region of interest" description="Disordered" evidence="9">
    <location>
        <begin position="1"/>
        <end position="20"/>
    </location>
</feature>
<dbReference type="PANTHER" id="PTHR12616:SF1">
    <property type="entry name" value="VACUOLAR PROTEIN SORTING-ASSOCIATED PROTEIN 41 HOMOLOG"/>
    <property type="match status" value="1"/>
</dbReference>
<dbReference type="GO" id="GO:0005770">
    <property type="term" value="C:late endosome"/>
    <property type="evidence" value="ECO:0007669"/>
    <property type="project" value="TreeGrafter"/>
</dbReference>
<dbReference type="InterPro" id="IPR001841">
    <property type="entry name" value="Znf_RING"/>
</dbReference>
<evidence type="ECO:0000256" key="9">
    <source>
        <dbReference type="SAM" id="MobiDB-lite"/>
    </source>
</evidence>
<dbReference type="PROSITE" id="PS50089">
    <property type="entry name" value="ZF_RING_2"/>
    <property type="match status" value="1"/>
</dbReference>
<accession>A0AAF3EIF9</accession>
<dbReference type="Gene3D" id="1.25.40.10">
    <property type="entry name" value="Tetratricopeptide repeat domain"/>
    <property type="match status" value="1"/>
</dbReference>
<keyword evidence="3 7" id="KW-0479">Metal-binding</keyword>
<evidence type="ECO:0000256" key="4">
    <source>
        <dbReference type="ARBA" id="ARBA00022833"/>
    </source>
</evidence>
<dbReference type="Gene3D" id="2.130.10.10">
    <property type="entry name" value="YVTN repeat-like/Quinoprotein amine dehydrogenase"/>
    <property type="match status" value="1"/>
</dbReference>
<evidence type="ECO:0000313" key="11">
    <source>
        <dbReference type="Proteomes" id="UP000887575"/>
    </source>
</evidence>
<reference evidence="12" key="1">
    <citation type="submission" date="2024-02" db="UniProtKB">
        <authorList>
            <consortium name="WormBaseParasite"/>
        </authorList>
    </citation>
    <scope>IDENTIFICATION</scope>
</reference>
<keyword evidence="2" id="KW-0813">Transport</keyword>
<evidence type="ECO:0000256" key="6">
    <source>
        <dbReference type="ARBA" id="ARBA00023228"/>
    </source>
</evidence>
<dbReference type="InterPro" id="IPR000547">
    <property type="entry name" value="Clathrin_H-chain/VPS_repeat"/>
</dbReference>
<dbReference type="Gene3D" id="3.30.40.10">
    <property type="entry name" value="Zinc/RING finger domain, C3HC4 (zinc finger)"/>
    <property type="match status" value="1"/>
</dbReference>
<dbReference type="GO" id="GO:0006623">
    <property type="term" value="P:protein targeting to vacuole"/>
    <property type="evidence" value="ECO:0007669"/>
    <property type="project" value="InterPro"/>
</dbReference>
<proteinExistence type="predicted"/>
<name>A0AAF3EIF9_9BILA</name>
<comment type="subcellular location">
    <subcellularLocation>
        <location evidence="1">Lysosome</location>
    </subcellularLocation>
</comment>
<sequence>MSIDGNEENGEEIEDDDEEDLEPRLHYELLGANDVKQLYQKSLASSIACHAKFLAIGTHHGQIFVMDHLGNVDYVNLPPYHLHRGHITRLCIDESGSYVASCAGDARVVVHGIGTSEFNQQINLKTVARSIALSPDYARRDSGQRVLIGERNLLMFEKGYLTTKETILFRGSEKDGFITALSWRRSLIAFTNEQGTRVLEKVNDTLITHVLPTHDVDRMRSTRFLPYHCWLDDENLAIGWADTVIVLTMTRNEQTRQRYGEIRYTWQLSMGLSGISHIPKSSNRTIDIDDETIGEPWGELIVFGLKPGEEADESGVDAFCDLASVASMSTSSSPSVPPTVFVAILEPESTNAYELQAEDKIGFTTHSHSMPAHFAMCALPEFDTYFLMGPKEIVTATPNCADDVVQWRRDHGRLEEAWTFALQHIDELTNPDFHPSVIAKLLIESLLEEGRAKYAASLLPEMCKEQKSEWENFVSIFEEAGRLLHLAEALPTQSPQLEPEIYEEVLHTALYHDLKLFRRLVSKWSPDLYRVGALTALTMQRIHEGTKSDAEKSIQPDEEKDLYHALANLYIADRKYDLALKIYFSSKEKYIFNVVRKYRLFDLVKDQLTELMTIDKDQALSLLLNNEMVVNPADVMTKIAREPRLQLAYLKKLFERNEGDEYADQMVSLLAEYDRPQLLPFLRKSKHYHTNRALEICSHRKYDDERVFLLVKSGNRREALNVMVQQQNRLDKAIDLCREHEDDELWSLLVNEVVSSRSPANISQLLATAGTSIDPLGIIEKIPEDLEIPGLRDLLVKILRDYETQVMLQWCCHSATLDDVRGMSDLFYKQANRATHYGQRSVCAICRSKLFMEEKREELQLFGCGHAVHSRCFEEKTRRDSHLGTIPLKDCPVCAEEDGMN</sequence>
<feature type="domain" description="RING-type" evidence="10">
    <location>
        <begin position="843"/>
        <end position="894"/>
    </location>
</feature>
<dbReference type="GO" id="GO:0008270">
    <property type="term" value="F:zinc ion binding"/>
    <property type="evidence" value="ECO:0007669"/>
    <property type="project" value="UniProtKB-KW"/>
</dbReference>
<dbReference type="InterPro" id="IPR011990">
    <property type="entry name" value="TPR-like_helical_dom_sf"/>
</dbReference>
<feature type="repeat" description="CHCR" evidence="8">
    <location>
        <begin position="620"/>
        <end position="762"/>
    </location>
</feature>
<evidence type="ECO:0000256" key="3">
    <source>
        <dbReference type="ARBA" id="ARBA00022771"/>
    </source>
</evidence>
<evidence type="ECO:0000256" key="8">
    <source>
        <dbReference type="PROSITE-ProRule" id="PRU01006"/>
    </source>
</evidence>
<evidence type="ECO:0000256" key="1">
    <source>
        <dbReference type="ARBA" id="ARBA00004371"/>
    </source>
</evidence>
<evidence type="ECO:0000259" key="10">
    <source>
        <dbReference type="PROSITE" id="PS50089"/>
    </source>
</evidence>